<dbReference type="Gene3D" id="3.20.20.140">
    <property type="entry name" value="Metal-dependent hydrolases"/>
    <property type="match status" value="1"/>
</dbReference>
<proteinExistence type="predicted"/>
<organism evidence="5 6">
    <name type="scientific">Plasticicumulans lactativorans</name>
    <dbReference type="NCBI Taxonomy" id="1133106"/>
    <lineage>
        <taxon>Bacteria</taxon>
        <taxon>Pseudomonadati</taxon>
        <taxon>Pseudomonadota</taxon>
        <taxon>Gammaproteobacteria</taxon>
        <taxon>Candidatus Competibacteraceae</taxon>
        <taxon>Plasticicumulans</taxon>
    </lineage>
</organism>
<dbReference type="SUPFAM" id="SSF51556">
    <property type="entry name" value="Metallo-dependent hydrolases"/>
    <property type="match status" value="1"/>
</dbReference>
<gene>
    <name evidence="5" type="ORF">EV699_108162</name>
</gene>
<dbReference type="AlphaFoldDB" id="A0A4V2SD27"/>
<dbReference type="Pfam" id="PF07969">
    <property type="entry name" value="Amidohydro_3"/>
    <property type="match status" value="1"/>
</dbReference>
<dbReference type="GO" id="GO:0006221">
    <property type="term" value="P:pyrimidine nucleotide biosynthetic process"/>
    <property type="evidence" value="ECO:0007669"/>
    <property type="project" value="UniProtKB-KW"/>
</dbReference>
<dbReference type="Proteomes" id="UP000295765">
    <property type="component" value="Unassembled WGS sequence"/>
</dbReference>
<evidence type="ECO:0000313" key="6">
    <source>
        <dbReference type="Proteomes" id="UP000295765"/>
    </source>
</evidence>
<dbReference type="InterPro" id="IPR013108">
    <property type="entry name" value="Amidohydro_3"/>
</dbReference>
<dbReference type="InterPro" id="IPR024403">
    <property type="entry name" value="DHOase_cat"/>
</dbReference>
<dbReference type="InterPro" id="IPR011059">
    <property type="entry name" value="Metal-dep_hydrolase_composite"/>
</dbReference>
<dbReference type="InterPro" id="IPR004722">
    <property type="entry name" value="DHOase"/>
</dbReference>
<evidence type="ECO:0000256" key="2">
    <source>
        <dbReference type="ARBA" id="ARBA00022975"/>
    </source>
</evidence>
<dbReference type="GO" id="GO:0046872">
    <property type="term" value="F:metal ion binding"/>
    <property type="evidence" value="ECO:0007669"/>
    <property type="project" value="InterPro"/>
</dbReference>
<keyword evidence="1" id="KW-0862">Zinc</keyword>
<evidence type="ECO:0000259" key="4">
    <source>
        <dbReference type="Pfam" id="PF12890"/>
    </source>
</evidence>
<dbReference type="NCBIfam" id="NF005791">
    <property type="entry name" value="PRK07627.1"/>
    <property type="match status" value="1"/>
</dbReference>
<dbReference type="GO" id="GO:0005737">
    <property type="term" value="C:cytoplasm"/>
    <property type="evidence" value="ECO:0007669"/>
    <property type="project" value="TreeGrafter"/>
</dbReference>
<protein>
    <submittedName>
        <fullName evidence="5">Dihydroorotase</fullName>
    </submittedName>
</protein>
<dbReference type="NCBIfam" id="TIGR00857">
    <property type="entry name" value="pyrC_multi"/>
    <property type="match status" value="1"/>
</dbReference>
<dbReference type="Gene3D" id="2.30.40.10">
    <property type="entry name" value="Urease, subunit C, domain 1"/>
    <property type="match status" value="1"/>
</dbReference>
<dbReference type="SUPFAM" id="SSF51338">
    <property type="entry name" value="Composite domain of metallo-dependent hydrolases"/>
    <property type="match status" value="1"/>
</dbReference>
<comment type="caution">
    <text evidence="5">The sequence shown here is derived from an EMBL/GenBank/DDBJ whole genome shotgun (WGS) entry which is preliminary data.</text>
</comment>
<name>A0A4V2SD27_9GAMM</name>
<dbReference type="RefSeq" id="WP_132541551.1">
    <property type="nucleotide sequence ID" value="NZ_SLWY01000008.1"/>
</dbReference>
<dbReference type="GO" id="GO:0004151">
    <property type="term" value="F:dihydroorotase activity"/>
    <property type="evidence" value="ECO:0007669"/>
    <property type="project" value="InterPro"/>
</dbReference>
<dbReference type="InterPro" id="IPR032466">
    <property type="entry name" value="Metal_Hydrolase"/>
</dbReference>
<dbReference type="InterPro" id="IPR050138">
    <property type="entry name" value="DHOase/Allantoinase_Hydrolase"/>
</dbReference>
<dbReference type="PANTHER" id="PTHR43668:SF2">
    <property type="entry name" value="ALLANTOINASE"/>
    <property type="match status" value="1"/>
</dbReference>
<keyword evidence="6" id="KW-1185">Reference proteome</keyword>
<evidence type="ECO:0000313" key="5">
    <source>
        <dbReference type="EMBL" id="TCO81530.1"/>
    </source>
</evidence>
<evidence type="ECO:0000256" key="1">
    <source>
        <dbReference type="ARBA" id="ARBA00022833"/>
    </source>
</evidence>
<dbReference type="CDD" id="cd01317">
    <property type="entry name" value="DHOase_IIa"/>
    <property type="match status" value="1"/>
</dbReference>
<dbReference type="EMBL" id="SLWY01000008">
    <property type="protein sequence ID" value="TCO81530.1"/>
    <property type="molecule type" value="Genomic_DNA"/>
</dbReference>
<dbReference type="GO" id="GO:0006145">
    <property type="term" value="P:purine nucleobase catabolic process"/>
    <property type="evidence" value="ECO:0007669"/>
    <property type="project" value="TreeGrafter"/>
</dbReference>
<dbReference type="PANTHER" id="PTHR43668">
    <property type="entry name" value="ALLANTOINASE"/>
    <property type="match status" value="1"/>
</dbReference>
<keyword evidence="2" id="KW-0665">Pyrimidine biosynthesis</keyword>
<dbReference type="OrthoDB" id="5687299at2"/>
<reference evidence="5 6" key="1">
    <citation type="submission" date="2019-03" db="EMBL/GenBank/DDBJ databases">
        <title>Genomic Encyclopedia of Type Strains, Phase IV (KMG-IV): sequencing the most valuable type-strain genomes for metagenomic binning, comparative biology and taxonomic classification.</title>
        <authorList>
            <person name="Goeker M."/>
        </authorList>
    </citation>
    <scope>NUCLEOTIDE SEQUENCE [LARGE SCALE GENOMIC DNA]</scope>
    <source>
        <strain evidence="5 6">DSM 25287</strain>
    </source>
</reference>
<dbReference type="GO" id="GO:0004038">
    <property type="term" value="F:allantoinase activity"/>
    <property type="evidence" value="ECO:0007669"/>
    <property type="project" value="TreeGrafter"/>
</dbReference>
<dbReference type="Pfam" id="PF12890">
    <property type="entry name" value="DHOase"/>
    <property type="match status" value="1"/>
</dbReference>
<feature type="domain" description="Dihydroorotase catalytic" evidence="4">
    <location>
        <begin position="50"/>
        <end position="236"/>
    </location>
</feature>
<sequence>MRIAIRGGRLIDPAHGRDGRHDLYIAEGRVVGIDAPPGGFVPERSIDASGRIVCPGFIDLCARLREPGAEHKATIACETHAAARNGITTLVVPADTDPVIDETAVVELIRRRAEAAGFAHVLTLGALTRGLKGEHLAEMAALKEAGCVGVGNALAPVASTLVLRRALEYAASHGLTVFLTPLDPWLGATGCAHDGQIAARLGLAGIPVAAETAALGRDLALIEETGVRAHIGRLSSARACAMVARAQAEGLPVTADVSAHHLHLCEQDIGRFDANAHVLPPLRTLRDREALRAAVASGTLLAVCSDHQPHEADAKLDPFGLTEPGISGLDTLLGLTLKLVDEGVLPLAEAIARITRGPAGVLGIDAGQLGIGAVADVCVFDPERHRALTARTLASRGHNTPFLGWELRGEVTHTLLAGRVVYAHEGA</sequence>
<feature type="domain" description="Amidohydrolase 3" evidence="3">
    <location>
        <begin position="341"/>
        <end position="422"/>
    </location>
</feature>
<accession>A0A4V2SD27</accession>
<evidence type="ECO:0000259" key="3">
    <source>
        <dbReference type="Pfam" id="PF07969"/>
    </source>
</evidence>